<evidence type="ECO:0000259" key="1">
    <source>
        <dbReference type="PROSITE" id="PS01124"/>
    </source>
</evidence>
<dbReference type="PROSITE" id="PS01124">
    <property type="entry name" value="HTH_ARAC_FAMILY_2"/>
    <property type="match status" value="1"/>
</dbReference>
<dbReference type="Proteomes" id="UP001596086">
    <property type="component" value="Unassembled WGS sequence"/>
</dbReference>
<dbReference type="RefSeq" id="WP_379775072.1">
    <property type="nucleotide sequence ID" value="NZ_JBHSMZ010000017.1"/>
</dbReference>
<comment type="caution">
    <text evidence="2">The sequence shown here is derived from an EMBL/GenBank/DDBJ whole genome shotgun (WGS) entry which is preliminary data.</text>
</comment>
<dbReference type="InterPro" id="IPR046532">
    <property type="entry name" value="DUF6597"/>
</dbReference>
<dbReference type="SMART" id="SM00342">
    <property type="entry name" value="HTH_ARAC"/>
    <property type="match status" value="1"/>
</dbReference>
<gene>
    <name evidence="2" type="ORF">ACFPO9_22235</name>
</gene>
<name>A0ABW0S327_9BURK</name>
<sequence>MNAPSSLRSPSARLYQPSVDVAPFVRAFMLRDTRQCALQGEQLLNRFPASAHCVMTWFLEGEAELLSDTGGQQGLVLSGCVISGCQTQPVVSRNRGDTHGFMAMFYPDAFQSLFGADLAALQNKFVDAHAVLPARGRELADAVFAAASHSARQVLVEDCIREHAQRHKLPAWLRLRRMGSRISLGMAASLLGIGPRQLQRLALRELGTSLQTLNRLRRGERSFLAAQRRHLAGQPHDWAEHALDCDYADQSHLTRDCKAQTGRTPAQLARDVMREEADWVYRLEFADEFTDDDHPPPARSA</sequence>
<protein>
    <submittedName>
        <fullName evidence="2">Helix-turn-helix domain-containing protein</fullName>
    </submittedName>
</protein>
<proteinExistence type="predicted"/>
<accession>A0ABW0S327</accession>
<evidence type="ECO:0000313" key="3">
    <source>
        <dbReference type="Proteomes" id="UP001596086"/>
    </source>
</evidence>
<dbReference type="InterPro" id="IPR018060">
    <property type="entry name" value="HTH_AraC"/>
</dbReference>
<feature type="domain" description="HTH araC/xylS-type" evidence="1">
    <location>
        <begin position="167"/>
        <end position="271"/>
    </location>
</feature>
<dbReference type="EMBL" id="JBHSMZ010000017">
    <property type="protein sequence ID" value="MFC5551247.1"/>
    <property type="molecule type" value="Genomic_DNA"/>
</dbReference>
<organism evidence="2 3">
    <name type="scientific">Massilia aerilata</name>
    <dbReference type="NCBI Taxonomy" id="453817"/>
    <lineage>
        <taxon>Bacteria</taxon>
        <taxon>Pseudomonadati</taxon>
        <taxon>Pseudomonadota</taxon>
        <taxon>Betaproteobacteria</taxon>
        <taxon>Burkholderiales</taxon>
        <taxon>Oxalobacteraceae</taxon>
        <taxon>Telluria group</taxon>
        <taxon>Massilia</taxon>
    </lineage>
</organism>
<evidence type="ECO:0000313" key="2">
    <source>
        <dbReference type="EMBL" id="MFC5551247.1"/>
    </source>
</evidence>
<keyword evidence="3" id="KW-1185">Reference proteome</keyword>
<dbReference type="Gene3D" id="1.10.10.60">
    <property type="entry name" value="Homeodomain-like"/>
    <property type="match status" value="1"/>
</dbReference>
<dbReference type="Pfam" id="PF12833">
    <property type="entry name" value="HTH_18"/>
    <property type="match status" value="1"/>
</dbReference>
<dbReference type="Pfam" id="PF20240">
    <property type="entry name" value="DUF6597"/>
    <property type="match status" value="1"/>
</dbReference>
<reference evidence="3" key="1">
    <citation type="journal article" date="2019" name="Int. J. Syst. Evol. Microbiol.">
        <title>The Global Catalogue of Microorganisms (GCM) 10K type strain sequencing project: providing services to taxonomists for standard genome sequencing and annotation.</title>
        <authorList>
            <consortium name="The Broad Institute Genomics Platform"/>
            <consortium name="The Broad Institute Genome Sequencing Center for Infectious Disease"/>
            <person name="Wu L."/>
            <person name="Ma J."/>
        </authorList>
    </citation>
    <scope>NUCLEOTIDE SEQUENCE [LARGE SCALE GENOMIC DNA]</scope>
    <source>
        <strain evidence="3">CGMCC 4.5798</strain>
    </source>
</reference>